<keyword evidence="6 7" id="KW-0408">Iron</keyword>
<feature type="binding site" evidence="7">
    <location>
        <position position="162"/>
    </location>
    <ligand>
        <name>2-oxoglutarate</name>
        <dbReference type="ChEBI" id="CHEBI:16810"/>
    </ligand>
</feature>
<dbReference type="GO" id="GO:0006974">
    <property type="term" value="P:DNA damage response"/>
    <property type="evidence" value="ECO:0007669"/>
    <property type="project" value="TreeGrafter"/>
</dbReference>
<dbReference type="RefSeq" id="WP_130503040.1">
    <property type="nucleotide sequence ID" value="NZ_SHLI01000001.1"/>
</dbReference>
<dbReference type="PANTHER" id="PTHR41536">
    <property type="entry name" value="PKHD-TYPE HYDROXYLASE YBIX"/>
    <property type="match status" value="1"/>
</dbReference>
<dbReference type="AlphaFoldDB" id="A0A4V2GJ34"/>
<keyword evidence="5 7" id="KW-0560">Oxidoreductase</keyword>
<dbReference type="GO" id="GO:0031418">
    <property type="term" value="F:L-ascorbic acid binding"/>
    <property type="evidence" value="ECO:0007669"/>
    <property type="project" value="UniProtKB-KW"/>
</dbReference>
<dbReference type="InterPro" id="IPR005123">
    <property type="entry name" value="Oxoglu/Fe-dep_dioxygenase_dom"/>
</dbReference>
<evidence type="ECO:0000313" key="9">
    <source>
        <dbReference type="EMBL" id="RZU98755.1"/>
    </source>
</evidence>
<dbReference type="GO" id="GO:0016706">
    <property type="term" value="F:2-oxoglutarate-dependent dioxygenase activity"/>
    <property type="evidence" value="ECO:0007669"/>
    <property type="project" value="UniProtKB-UniRule"/>
</dbReference>
<dbReference type="GO" id="GO:0006879">
    <property type="term" value="P:intracellular iron ion homeostasis"/>
    <property type="evidence" value="ECO:0007669"/>
    <property type="project" value="TreeGrafter"/>
</dbReference>
<keyword evidence="2 7" id="KW-0479">Metal-binding</keyword>
<dbReference type="SMART" id="SM00702">
    <property type="entry name" value="P4Hc"/>
    <property type="match status" value="1"/>
</dbReference>
<gene>
    <name evidence="9" type="ORF">EV698_1016</name>
</gene>
<organism evidence="9 10">
    <name type="scientific">Spiribacter vilamensis</name>
    <dbReference type="NCBI Taxonomy" id="531306"/>
    <lineage>
        <taxon>Bacteria</taxon>
        <taxon>Pseudomonadati</taxon>
        <taxon>Pseudomonadota</taxon>
        <taxon>Gammaproteobacteria</taxon>
        <taxon>Chromatiales</taxon>
        <taxon>Ectothiorhodospiraceae</taxon>
        <taxon>Spiribacter</taxon>
    </lineage>
</organism>
<dbReference type="NCBIfam" id="NF003974">
    <property type="entry name" value="PRK05467.1-3"/>
    <property type="match status" value="1"/>
</dbReference>
<sequence>MAIVIGNLFDEKELAALREAAEKLDYEDGGKTAGRYARDVKSNLQARKSPGLEAIFEQVRARLNANEMVKSVARPKRYARMLLSRYRGGMTYGTHVDDPVMNGHRTDLSFTLSLTGADDYAGGELVMEDDIEDRAIKLEAGDIVLYPTSALHRVEPVTSGERVAVVGWITSWVREPGQREILHDLDVAARSIFDEHGKTPAFDRVFKAKANLSRHWYDS</sequence>
<dbReference type="Gene3D" id="4.10.860.20">
    <property type="entry name" value="Rabenosyn, Rab binding domain"/>
    <property type="match status" value="1"/>
</dbReference>
<evidence type="ECO:0000256" key="2">
    <source>
        <dbReference type="ARBA" id="ARBA00022723"/>
    </source>
</evidence>
<feature type="binding site" evidence="7">
    <location>
        <position position="97"/>
    </location>
    <ligand>
        <name>Fe cation</name>
        <dbReference type="ChEBI" id="CHEBI:24875"/>
    </ligand>
</feature>
<feature type="domain" description="Fe2OG dioxygenase" evidence="8">
    <location>
        <begin position="77"/>
        <end position="171"/>
    </location>
</feature>
<name>A0A4V2GJ34_9GAMM</name>
<keyword evidence="4 7" id="KW-0223">Dioxygenase</keyword>
<dbReference type="PROSITE" id="PS51471">
    <property type="entry name" value="FE2OG_OXY"/>
    <property type="match status" value="1"/>
</dbReference>
<proteinExistence type="inferred from homology"/>
<evidence type="ECO:0000256" key="7">
    <source>
        <dbReference type="HAMAP-Rule" id="MF_00657"/>
    </source>
</evidence>
<dbReference type="Pfam" id="PF13640">
    <property type="entry name" value="2OG-FeII_Oxy_3"/>
    <property type="match status" value="1"/>
</dbReference>
<dbReference type="Gene3D" id="2.60.120.620">
    <property type="entry name" value="q2cbj1_9rhob like domain"/>
    <property type="match status" value="1"/>
</dbReference>
<evidence type="ECO:0000256" key="4">
    <source>
        <dbReference type="ARBA" id="ARBA00022964"/>
    </source>
</evidence>
<evidence type="ECO:0000256" key="1">
    <source>
        <dbReference type="ARBA" id="ARBA00001961"/>
    </source>
</evidence>
<comment type="cofactor">
    <cofactor evidence="1 7">
        <name>L-ascorbate</name>
        <dbReference type="ChEBI" id="CHEBI:38290"/>
    </cofactor>
</comment>
<evidence type="ECO:0000256" key="6">
    <source>
        <dbReference type="ARBA" id="ARBA00023004"/>
    </source>
</evidence>
<dbReference type="PANTHER" id="PTHR41536:SF1">
    <property type="entry name" value="PKHD-TYPE HYDROXYLASE YBIX"/>
    <property type="match status" value="1"/>
</dbReference>
<evidence type="ECO:0000256" key="3">
    <source>
        <dbReference type="ARBA" id="ARBA00022896"/>
    </source>
</evidence>
<evidence type="ECO:0000313" key="10">
    <source>
        <dbReference type="Proteomes" id="UP000292298"/>
    </source>
</evidence>
<dbReference type="SUPFAM" id="SSF51197">
    <property type="entry name" value="Clavaminate synthase-like"/>
    <property type="match status" value="1"/>
</dbReference>
<feature type="binding site" evidence="7">
    <location>
        <position position="95"/>
    </location>
    <ligand>
        <name>Fe cation</name>
        <dbReference type="ChEBI" id="CHEBI:24875"/>
    </ligand>
</feature>
<dbReference type="InterPro" id="IPR006620">
    <property type="entry name" value="Pro_4_hyd_alph"/>
</dbReference>
<keyword evidence="10" id="KW-1185">Reference proteome</keyword>
<comment type="cofactor">
    <cofactor evidence="7">
        <name>Fe(2+)</name>
        <dbReference type="ChEBI" id="CHEBI:29033"/>
    </cofactor>
    <text evidence="7">Binds 1 Fe(2+) ion per subunit.</text>
</comment>
<keyword evidence="3 7" id="KW-0847">Vitamin C</keyword>
<evidence type="ECO:0000256" key="5">
    <source>
        <dbReference type="ARBA" id="ARBA00023002"/>
    </source>
</evidence>
<dbReference type="OrthoDB" id="9812472at2"/>
<accession>A0A4V2GJ34</accession>
<dbReference type="Proteomes" id="UP000292298">
    <property type="component" value="Unassembled WGS sequence"/>
</dbReference>
<dbReference type="GO" id="GO:0005506">
    <property type="term" value="F:iron ion binding"/>
    <property type="evidence" value="ECO:0007669"/>
    <property type="project" value="UniProtKB-UniRule"/>
</dbReference>
<protein>
    <submittedName>
        <fullName evidence="9">PKHD-type hydroxylase</fullName>
    </submittedName>
</protein>
<dbReference type="InterPro" id="IPR023550">
    <property type="entry name" value="PKHD_hydroxylase"/>
</dbReference>
<dbReference type="HAMAP" id="MF_00657">
    <property type="entry name" value="Hydroxyl_YbiX"/>
    <property type="match status" value="1"/>
</dbReference>
<comment type="caution">
    <text evidence="9">The sequence shown here is derived from an EMBL/GenBank/DDBJ whole genome shotgun (WGS) entry which is preliminary data.</text>
</comment>
<reference evidence="9 10" key="1">
    <citation type="submission" date="2019-02" db="EMBL/GenBank/DDBJ databases">
        <title>Genomic Encyclopedia of Type Strains, Phase IV (KMG-IV): sequencing the most valuable type-strain genomes for metagenomic binning, comparative biology and taxonomic classification.</title>
        <authorList>
            <person name="Goeker M."/>
        </authorList>
    </citation>
    <scope>NUCLEOTIDE SEQUENCE [LARGE SCALE GENOMIC DNA]</scope>
    <source>
        <strain evidence="9 10">DSM 21056</strain>
    </source>
</reference>
<dbReference type="InterPro" id="IPR044862">
    <property type="entry name" value="Pro_4_hyd_alph_FE2OG_OXY"/>
</dbReference>
<evidence type="ECO:0000259" key="8">
    <source>
        <dbReference type="PROSITE" id="PS51471"/>
    </source>
</evidence>
<dbReference type="EMBL" id="SHLI01000001">
    <property type="protein sequence ID" value="RZU98755.1"/>
    <property type="molecule type" value="Genomic_DNA"/>
</dbReference>
<feature type="binding site" evidence="7">
    <location>
        <position position="152"/>
    </location>
    <ligand>
        <name>Fe cation</name>
        <dbReference type="ChEBI" id="CHEBI:24875"/>
    </ligand>
</feature>